<evidence type="ECO:0000256" key="2">
    <source>
        <dbReference type="ARBA" id="ARBA00022670"/>
    </source>
</evidence>
<keyword evidence="2" id="KW-0645">Protease</keyword>
<keyword evidence="6" id="KW-0482">Metalloprotease</keyword>
<evidence type="ECO:0008006" key="9">
    <source>
        <dbReference type="Google" id="ProtNLM"/>
    </source>
</evidence>
<comment type="cofactor">
    <cofactor evidence="1">
        <name>Zn(2+)</name>
        <dbReference type="ChEBI" id="CHEBI:29105"/>
    </cofactor>
</comment>
<dbReference type="GO" id="GO:0006508">
    <property type="term" value="P:proteolysis"/>
    <property type="evidence" value="ECO:0007669"/>
    <property type="project" value="UniProtKB-KW"/>
</dbReference>
<dbReference type="PANTHER" id="PTHR15910">
    <property type="entry name" value="ARCHAEMETZINCIN"/>
    <property type="match status" value="1"/>
</dbReference>
<evidence type="ECO:0000313" key="8">
    <source>
        <dbReference type="Proteomes" id="UP000215215"/>
    </source>
</evidence>
<organism evidence="7 8">
    <name type="scientific">candidate division WOR-3 bacterium JGI_Cruoil_03_44_89</name>
    <dbReference type="NCBI Taxonomy" id="1973748"/>
    <lineage>
        <taxon>Bacteria</taxon>
        <taxon>Bacteria division WOR-3</taxon>
    </lineage>
</organism>
<evidence type="ECO:0000256" key="1">
    <source>
        <dbReference type="ARBA" id="ARBA00001947"/>
    </source>
</evidence>
<dbReference type="Gene3D" id="3.40.390.10">
    <property type="entry name" value="Collagenase (Catalytic Domain)"/>
    <property type="match status" value="1"/>
</dbReference>
<sequence length="174" mass="19564">MIALVPVGEIEANILEYLKDSLKVRLAREVVIESELDVPGSAYNPKRNQYYATPIVKSISDSVNGYDKVLGVIDSDLWVPGLNFIFGEAEGIRGKTGIISLSRLRQEFYGLPPDTNLFYERALKEAVHELGHLYGLLHCANPGCVMHFSNSLRDTDYKDSKFCPECVRKLQLQE</sequence>
<evidence type="ECO:0000256" key="5">
    <source>
        <dbReference type="ARBA" id="ARBA00022833"/>
    </source>
</evidence>
<evidence type="ECO:0000256" key="3">
    <source>
        <dbReference type="ARBA" id="ARBA00022723"/>
    </source>
</evidence>
<dbReference type="InterPro" id="IPR012091">
    <property type="entry name" value="Pept_M54_archaemetzncn_arc/bac"/>
</dbReference>
<keyword evidence="5" id="KW-0862">Zinc</keyword>
<dbReference type="PANTHER" id="PTHR15910:SF1">
    <property type="entry name" value="ARCHAEMETZINCIN-2"/>
    <property type="match status" value="1"/>
</dbReference>
<evidence type="ECO:0000256" key="6">
    <source>
        <dbReference type="ARBA" id="ARBA00023049"/>
    </source>
</evidence>
<protein>
    <recommendedName>
        <fullName evidence="9">Archaemetzincin</fullName>
    </recommendedName>
</protein>
<dbReference type="AlphaFoldDB" id="A0A235BW82"/>
<dbReference type="NCBIfam" id="NF033823">
    <property type="entry name" value="archmetzin"/>
    <property type="match status" value="1"/>
</dbReference>
<dbReference type="SUPFAM" id="SSF55486">
    <property type="entry name" value="Metalloproteases ('zincins'), catalytic domain"/>
    <property type="match status" value="1"/>
</dbReference>
<dbReference type="GO" id="GO:0008270">
    <property type="term" value="F:zinc ion binding"/>
    <property type="evidence" value="ECO:0007669"/>
    <property type="project" value="InterPro"/>
</dbReference>
<dbReference type="InterPro" id="IPR024079">
    <property type="entry name" value="MetalloPept_cat_dom_sf"/>
</dbReference>
<comment type="caution">
    <text evidence="7">The sequence shown here is derived from an EMBL/GenBank/DDBJ whole genome shotgun (WGS) entry which is preliminary data.</text>
</comment>
<keyword evidence="3" id="KW-0479">Metal-binding</keyword>
<reference evidence="7 8" key="1">
    <citation type="submission" date="2017-07" db="EMBL/GenBank/DDBJ databases">
        <title>Recovery of genomes from metagenomes via a dereplication, aggregation, and scoring strategy.</title>
        <authorList>
            <person name="Sieber C.M."/>
            <person name="Probst A.J."/>
            <person name="Sharrar A."/>
            <person name="Thomas B.C."/>
            <person name="Hess M."/>
            <person name="Tringe S.G."/>
            <person name="Banfield J.F."/>
        </authorList>
    </citation>
    <scope>NUCLEOTIDE SEQUENCE [LARGE SCALE GENOMIC DNA]</scope>
    <source>
        <strain evidence="7">JGI_Cruoil_03_44_89</strain>
    </source>
</reference>
<evidence type="ECO:0000313" key="7">
    <source>
        <dbReference type="EMBL" id="OYD16466.1"/>
    </source>
</evidence>
<dbReference type="EMBL" id="NOZQ01000064">
    <property type="protein sequence ID" value="OYD16466.1"/>
    <property type="molecule type" value="Genomic_DNA"/>
</dbReference>
<dbReference type="Pfam" id="PF07998">
    <property type="entry name" value="Peptidase_M54"/>
    <property type="match status" value="1"/>
</dbReference>
<dbReference type="PIRSF" id="PIRSF005785">
    <property type="entry name" value="Zn-prot_arch"/>
    <property type="match status" value="1"/>
</dbReference>
<dbReference type="CDD" id="cd11375">
    <property type="entry name" value="Peptidase_M54"/>
    <property type="match status" value="1"/>
</dbReference>
<name>A0A235BW82_UNCW3</name>
<proteinExistence type="inferred from homology"/>
<dbReference type="InterPro" id="IPR012962">
    <property type="entry name" value="Pept_M54_archaemetzincn"/>
</dbReference>
<dbReference type="Proteomes" id="UP000215215">
    <property type="component" value="Unassembled WGS sequence"/>
</dbReference>
<accession>A0A235BW82</accession>
<evidence type="ECO:0000256" key="4">
    <source>
        <dbReference type="ARBA" id="ARBA00022801"/>
    </source>
</evidence>
<keyword evidence="4" id="KW-0378">Hydrolase</keyword>
<dbReference type="HAMAP" id="MF_01842">
    <property type="entry name" value="Archaemetzincin"/>
    <property type="match status" value="1"/>
</dbReference>
<dbReference type="GO" id="GO:0008237">
    <property type="term" value="F:metallopeptidase activity"/>
    <property type="evidence" value="ECO:0007669"/>
    <property type="project" value="UniProtKB-KW"/>
</dbReference>
<gene>
    <name evidence="7" type="ORF">CH333_03315</name>
</gene>